<dbReference type="Pfam" id="PF02458">
    <property type="entry name" value="Transferase"/>
    <property type="match status" value="1"/>
</dbReference>
<dbReference type="AlphaFoldDB" id="A0A5N6YVQ2"/>
<evidence type="ECO:0008006" key="5">
    <source>
        <dbReference type="Google" id="ProtNLM"/>
    </source>
</evidence>
<keyword evidence="4" id="KW-1185">Reference proteome</keyword>
<evidence type="ECO:0000256" key="2">
    <source>
        <dbReference type="ARBA" id="ARBA00023315"/>
    </source>
</evidence>
<dbReference type="EMBL" id="ML739333">
    <property type="protein sequence ID" value="KAE8349198.1"/>
    <property type="molecule type" value="Genomic_DNA"/>
</dbReference>
<sequence>MSTTPGFEPYVLTPLDHILWHFSLSTFYTFKLDNPFMAIPILEAGANKLISQYPFLTGNIIERRATGERKGICEVQPPSEEYMALHPFLNIKYHQRKIPSSSTGPSDSESVCTDSLYNGEFIPVPFGQNRSDLQPLLRIQANIMADGIILCASVHHRAMDAYGFFLIMKTFAAYCAGSEPVASFSPDPTDQAYARQQITKSARENLMNYGELYGYSHLCDYNGEKDESPDAPISRLYKLSAARIQRLKTICESLASTLLSKEEIEDLHNSNTKRSGGLFTQNDIVTSLIGLCGARARKQDLFSPSSLAFAANMRSFLQPSQLKNYAGNVVGVPRVSFLTQQGTDVSNSLKLNTILKTQTLFDPDDLFLLFNLALNVRRAIQSINNDYACGLISHIIHQNDWGALTNASSDITVSNLRHVPMYELDFGPIIGKPQSFDLPENRVEGVAWILPARPPSPTSDYYEAADAPWEFRLTLRQEAIDRLLQDKLFQSMCPPTSKL</sequence>
<dbReference type="PANTHER" id="PTHR31642:SF270">
    <property type="entry name" value="O-ACYLTRANSFERASE AUSQ"/>
    <property type="match status" value="1"/>
</dbReference>
<accession>A0A5N6YVQ2</accession>
<reference evidence="4" key="1">
    <citation type="submission" date="2019-04" db="EMBL/GenBank/DDBJ databases">
        <title>Friends and foes A comparative genomics studyof 23 Aspergillus species from section Flavi.</title>
        <authorList>
            <consortium name="DOE Joint Genome Institute"/>
            <person name="Kjaerbolling I."/>
            <person name="Vesth T."/>
            <person name="Frisvad J.C."/>
            <person name="Nybo J.L."/>
            <person name="Theobald S."/>
            <person name="Kildgaard S."/>
            <person name="Isbrandt T."/>
            <person name="Kuo A."/>
            <person name="Sato A."/>
            <person name="Lyhne E.K."/>
            <person name="Kogle M.E."/>
            <person name="Wiebenga A."/>
            <person name="Kun R.S."/>
            <person name="Lubbers R.J."/>
            <person name="Makela M.R."/>
            <person name="Barry K."/>
            <person name="Chovatia M."/>
            <person name="Clum A."/>
            <person name="Daum C."/>
            <person name="Haridas S."/>
            <person name="He G."/>
            <person name="LaButti K."/>
            <person name="Lipzen A."/>
            <person name="Mondo S."/>
            <person name="Riley R."/>
            <person name="Salamov A."/>
            <person name="Simmons B.A."/>
            <person name="Magnuson J.K."/>
            <person name="Henrissat B."/>
            <person name="Mortensen U.H."/>
            <person name="Larsen T.O."/>
            <person name="Devries R.P."/>
            <person name="Grigoriev I.V."/>
            <person name="Machida M."/>
            <person name="Baker S.E."/>
            <person name="Andersen M.R."/>
        </authorList>
    </citation>
    <scope>NUCLEOTIDE SEQUENCE [LARGE SCALE GENOMIC DNA]</scope>
    <source>
        <strain evidence="4">CBS 553.77</strain>
    </source>
</reference>
<organism evidence="3 4">
    <name type="scientific">Aspergillus coremiiformis</name>
    <dbReference type="NCBI Taxonomy" id="138285"/>
    <lineage>
        <taxon>Eukaryota</taxon>
        <taxon>Fungi</taxon>
        <taxon>Dikarya</taxon>
        <taxon>Ascomycota</taxon>
        <taxon>Pezizomycotina</taxon>
        <taxon>Eurotiomycetes</taxon>
        <taxon>Eurotiomycetidae</taxon>
        <taxon>Eurotiales</taxon>
        <taxon>Aspergillaceae</taxon>
        <taxon>Aspergillus</taxon>
        <taxon>Aspergillus subgen. Circumdati</taxon>
    </lineage>
</organism>
<keyword evidence="2" id="KW-0012">Acyltransferase</keyword>
<name>A0A5N6YVQ2_9EURO</name>
<protein>
    <recommendedName>
        <fullName evidence="5">Transferase family-domain-containing protein</fullName>
    </recommendedName>
</protein>
<dbReference type="InterPro" id="IPR023213">
    <property type="entry name" value="CAT-like_dom_sf"/>
</dbReference>
<dbReference type="GO" id="GO:0016747">
    <property type="term" value="F:acyltransferase activity, transferring groups other than amino-acyl groups"/>
    <property type="evidence" value="ECO:0007669"/>
    <property type="project" value="TreeGrafter"/>
</dbReference>
<dbReference type="PANTHER" id="PTHR31642">
    <property type="entry name" value="TRICHOTHECENE 3-O-ACETYLTRANSFERASE"/>
    <property type="match status" value="1"/>
</dbReference>
<evidence type="ECO:0000313" key="3">
    <source>
        <dbReference type="EMBL" id="KAE8349198.1"/>
    </source>
</evidence>
<dbReference type="Proteomes" id="UP000327118">
    <property type="component" value="Unassembled WGS sequence"/>
</dbReference>
<proteinExistence type="predicted"/>
<evidence type="ECO:0000313" key="4">
    <source>
        <dbReference type="Proteomes" id="UP000327118"/>
    </source>
</evidence>
<keyword evidence="1" id="KW-0808">Transferase</keyword>
<gene>
    <name evidence="3" type="ORF">BDV28DRAFT_152104</name>
</gene>
<evidence type="ECO:0000256" key="1">
    <source>
        <dbReference type="ARBA" id="ARBA00022679"/>
    </source>
</evidence>
<dbReference type="OrthoDB" id="1862401at2759"/>
<dbReference type="Gene3D" id="3.30.559.10">
    <property type="entry name" value="Chloramphenicol acetyltransferase-like domain"/>
    <property type="match status" value="2"/>
</dbReference>
<dbReference type="InterPro" id="IPR050317">
    <property type="entry name" value="Plant_Fungal_Acyltransferase"/>
</dbReference>